<organism evidence="2 3">
    <name type="scientific">Cystobacter fuscus (strain ATCC 25194 / DSM 2262 / NBRC 100088 / M29)</name>
    <dbReference type="NCBI Taxonomy" id="1242864"/>
    <lineage>
        <taxon>Bacteria</taxon>
        <taxon>Pseudomonadati</taxon>
        <taxon>Myxococcota</taxon>
        <taxon>Myxococcia</taxon>
        <taxon>Myxococcales</taxon>
        <taxon>Cystobacterineae</taxon>
        <taxon>Archangiaceae</taxon>
        <taxon>Cystobacter</taxon>
    </lineage>
</organism>
<keyword evidence="3" id="KW-1185">Reference proteome</keyword>
<evidence type="ECO:0000313" key="3">
    <source>
        <dbReference type="Proteomes" id="UP000011682"/>
    </source>
</evidence>
<comment type="caution">
    <text evidence="2">The sequence shown here is derived from an EMBL/GenBank/DDBJ whole genome shotgun (WGS) entry which is preliminary data.</text>
</comment>
<name>S9PCA2_CYSF2</name>
<keyword evidence="2" id="KW-0418">Kinase</keyword>
<gene>
    <name evidence="2" type="ORF">D187_009913</name>
</gene>
<accession>S9PCA2</accession>
<proteinExistence type="predicted"/>
<dbReference type="EMBL" id="ANAH02000008">
    <property type="protein sequence ID" value="EPX62010.1"/>
    <property type="molecule type" value="Genomic_DNA"/>
</dbReference>
<reference evidence="2" key="1">
    <citation type="submission" date="2013-05" db="EMBL/GenBank/DDBJ databases">
        <title>Genome assembly of Cystobacter fuscus DSM 2262.</title>
        <authorList>
            <person name="Sharma G."/>
            <person name="Khatri I."/>
            <person name="Kaur C."/>
            <person name="Mayilraj S."/>
            <person name="Subramanian S."/>
        </authorList>
    </citation>
    <scope>NUCLEOTIDE SEQUENCE [LARGE SCALE GENOMIC DNA]</scope>
    <source>
        <strain evidence="2">DSM 2262</strain>
    </source>
</reference>
<evidence type="ECO:0000256" key="1">
    <source>
        <dbReference type="SAM" id="MobiDB-lite"/>
    </source>
</evidence>
<sequence length="51" mass="5790">MLARPVDEPRITRARRAHGLDAGARVFRGGRALPGSARRVRREKRLNPRES</sequence>
<dbReference type="AlphaFoldDB" id="S9PCA2"/>
<dbReference type="Proteomes" id="UP000011682">
    <property type="component" value="Unassembled WGS sequence"/>
</dbReference>
<evidence type="ECO:0000313" key="2">
    <source>
        <dbReference type="EMBL" id="EPX62010.1"/>
    </source>
</evidence>
<feature type="region of interest" description="Disordered" evidence="1">
    <location>
        <begin position="31"/>
        <end position="51"/>
    </location>
</feature>
<dbReference type="GO" id="GO:0016301">
    <property type="term" value="F:kinase activity"/>
    <property type="evidence" value="ECO:0007669"/>
    <property type="project" value="UniProtKB-KW"/>
</dbReference>
<keyword evidence="2" id="KW-0808">Transferase</keyword>
<protein>
    <submittedName>
        <fullName evidence="2">Serine/threonine kinase family protein</fullName>
    </submittedName>
</protein>